<dbReference type="InterPro" id="IPR029006">
    <property type="entry name" value="ADF-H/Gelsolin-like_dom_sf"/>
</dbReference>
<dbReference type="Gene3D" id="3.40.20.10">
    <property type="entry name" value="Severin"/>
    <property type="match status" value="6"/>
</dbReference>
<dbReference type="InterPro" id="IPR007123">
    <property type="entry name" value="Gelsolin-like_dom"/>
</dbReference>
<dbReference type="Gene3D" id="1.10.950.10">
    <property type="entry name" value="Villin headpiece domain"/>
    <property type="match status" value="1"/>
</dbReference>
<evidence type="ECO:0000313" key="4">
    <source>
        <dbReference type="Proteomes" id="UP001217089"/>
    </source>
</evidence>
<comment type="similarity">
    <text evidence="1">Belongs to the villin/gelsolin family.</text>
</comment>
<dbReference type="SMART" id="SM00262">
    <property type="entry name" value="GEL"/>
    <property type="match status" value="6"/>
</dbReference>
<feature type="domain" description="HP" evidence="2">
    <location>
        <begin position="715"/>
        <end position="780"/>
    </location>
</feature>
<dbReference type="Pfam" id="PF02209">
    <property type="entry name" value="VHP"/>
    <property type="match status" value="1"/>
</dbReference>
<dbReference type="EMBL" id="JARBDR010000141">
    <property type="protein sequence ID" value="KAJ8319925.1"/>
    <property type="molecule type" value="Genomic_DNA"/>
</dbReference>
<name>A0ABQ9FRR4_TEGGR</name>
<gene>
    <name evidence="3" type="ORF">KUTeg_001512</name>
</gene>
<dbReference type="CDD" id="cd11291">
    <property type="entry name" value="gelsolin_S6_like"/>
    <property type="match status" value="1"/>
</dbReference>
<keyword evidence="4" id="KW-1185">Reference proteome</keyword>
<dbReference type="InterPro" id="IPR003128">
    <property type="entry name" value="Villin_headpiece"/>
</dbReference>
<dbReference type="CDD" id="cd11292">
    <property type="entry name" value="gelsolin_S3_like"/>
    <property type="match status" value="1"/>
</dbReference>
<dbReference type="CDD" id="cd11293">
    <property type="entry name" value="gelsolin_S4_like"/>
    <property type="match status" value="1"/>
</dbReference>
<dbReference type="CDD" id="cd11290">
    <property type="entry name" value="gelsolin_S1_like"/>
    <property type="match status" value="1"/>
</dbReference>
<dbReference type="PANTHER" id="PTHR11977:SF57">
    <property type="entry name" value="VILLIN-LIKE PROTEIN QUAIL"/>
    <property type="match status" value="1"/>
</dbReference>
<evidence type="ECO:0000256" key="1">
    <source>
        <dbReference type="ARBA" id="ARBA00008418"/>
    </source>
</evidence>
<organism evidence="3 4">
    <name type="scientific">Tegillarca granosa</name>
    <name type="common">Malaysian cockle</name>
    <name type="synonym">Anadara granosa</name>
    <dbReference type="NCBI Taxonomy" id="220873"/>
    <lineage>
        <taxon>Eukaryota</taxon>
        <taxon>Metazoa</taxon>
        <taxon>Spiralia</taxon>
        <taxon>Lophotrochozoa</taxon>
        <taxon>Mollusca</taxon>
        <taxon>Bivalvia</taxon>
        <taxon>Autobranchia</taxon>
        <taxon>Pteriomorphia</taxon>
        <taxon>Arcoida</taxon>
        <taxon>Arcoidea</taxon>
        <taxon>Arcidae</taxon>
        <taxon>Tegillarca</taxon>
    </lineage>
</organism>
<accession>A0ABQ9FRR4</accession>
<dbReference type="Pfam" id="PF00626">
    <property type="entry name" value="Gelsolin"/>
    <property type="match status" value="6"/>
</dbReference>
<dbReference type="SUPFAM" id="SSF47050">
    <property type="entry name" value="VHP, Villin headpiece domain"/>
    <property type="match status" value="1"/>
</dbReference>
<sequence>MSGTDPAFRSIEKNKSCFHIWRIEKLQVCSVPKEQHGVFYKGDSYIILSVVEEGEIRGTNVKIKDVKGRMDAHIHFWLGSETSQDEAGVAAIKSVELDDHLGGFPVQHREVEGHESKLFLNYFKPKGIRYAKGGVASGFKHVDVKFNPRLLQVKGKQHVKLIEVDIEWASFNHGDVFIMDTGKIIFVWVGKDSSRTERLQAFKAARDFRDERGKTCRIEEIPDGDEDNILEQKEFEKFLPLSEKNIKTKEEGGTDESAEKNYNKEIKLYVCSDEDGTLKVTEVKGGPLSYKDLNPADAFIIDNGGRAIWTWIGKKASKKERSEAMRNALGFIKKKGLDASTPVSSVIDGGEPTDFKCLFKDWPIPKSSGQVYTKNKIATLHENKQLAAETQMYDDGTGTSQVWRIDSFDLVPVPAPEIGKFYAGDCYLILYTYLVNNKERHVIYYWQGAKSSTDERGTSALKAVELDDKYGGEPVQVRVVQGKEPNHFMSLFDGKMIIFSVKLSASSLNSNDVFVIYKKKALYIWAGKGSTGDEREMAKKMASNSPRQPEFVFEGQEKQSFWDAIGGQKPYSNDKRLQEEECVHPARLFQLSNASGRFTVEEIPDFIQSDLVADDVMILDCWNVVFVWIGEGANAAEKKEAERCAIEYVKTDPAGRDEDTPIIKVKQGFEPPTFTGFFGTWDLDLWNKGISYEQLSKQLRDENVEDATTNGGNDFSEQVKYKLEQLRLPIDELPSGVDPAAREVHLSHDDFQATFNMSYADFLNKPLWKQQALKKQAQLF</sequence>
<dbReference type="SUPFAM" id="SSF55753">
    <property type="entry name" value="Actin depolymerizing proteins"/>
    <property type="match status" value="6"/>
</dbReference>
<dbReference type="PRINTS" id="PR00597">
    <property type="entry name" value="GELSOLIN"/>
</dbReference>
<dbReference type="Proteomes" id="UP001217089">
    <property type="component" value="Unassembled WGS sequence"/>
</dbReference>
<reference evidence="3 4" key="1">
    <citation type="submission" date="2022-12" db="EMBL/GenBank/DDBJ databases">
        <title>Chromosome-level genome of Tegillarca granosa.</title>
        <authorList>
            <person name="Kim J."/>
        </authorList>
    </citation>
    <scope>NUCLEOTIDE SEQUENCE [LARGE SCALE GENOMIC DNA]</scope>
    <source>
        <strain evidence="3">Teg-2019</strain>
        <tissue evidence="3">Adductor muscle</tissue>
    </source>
</reference>
<dbReference type="PROSITE" id="PS00018">
    <property type="entry name" value="EF_HAND_1"/>
    <property type="match status" value="1"/>
</dbReference>
<evidence type="ECO:0000259" key="2">
    <source>
        <dbReference type="PROSITE" id="PS51089"/>
    </source>
</evidence>
<protein>
    <recommendedName>
        <fullName evidence="2">HP domain-containing protein</fullName>
    </recommendedName>
</protein>
<dbReference type="InterPro" id="IPR007122">
    <property type="entry name" value="Villin/Gelsolin"/>
</dbReference>
<dbReference type="PANTHER" id="PTHR11977">
    <property type="entry name" value="VILLIN"/>
    <property type="match status" value="1"/>
</dbReference>
<comment type="caution">
    <text evidence="3">The sequence shown here is derived from an EMBL/GenBank/DDBJ whole genome shotgun (WGS) entry which is preliminary data.</text>
</comment>
<dbReference type="InterPro" id="IPR036886">
    <property type="entry name" value="Villin_headpiece_dom_sf"/>
</dbReference>
<dbReference type="SMART" id="SM00153">
    <property type="entry name" value="VHP"/>
    <property type="match status" value="1"/>
</dbReference>
<dbReference type="InterPro" id="IPR018247">
    <property type="entry name" value="EF_Hand_1_Ca_BS"/>
</dbReference>
<dbReference type="PROSITE" id="PS51089">
    <property type="entry name" value="HP"/>
    <property type="match status" value="1"/>
</dbReference>
<proteinExistence type="inferred from homology"/>
<evidence type="ECO:0000313" key="3">
    <source>
        <dbReference type="EMBL" id="KAJ8319925.1"/>
    </source>
</evidence>